<gene>
    <name evidence="11" type="primary">dsbD_1</name>
    <name evidence="11" type="ORF">HG66A1_46070</name>
</gene>
<feature type="domain" description="Cytochrome C biogenesis protein transmembrane" evidence="9">
    <location>
        <begin position="377"/>
        <end position="583"/>
    </location>
</feature>
<evidence type="ECO:0000256" key="7">
    <source>
        <dbReference type="SAM" id="Phobius"/>
    </source>
</evidence>
<dbReference type="InterPro" id="IPR035671">
    <property type="entry name" value="DsbD_gamma"/>
</dbReference>
<dbReference type="Pfam" id="PF11412">
    <property type="entry name" value="DsbD_N"/>
    <property type="match status" value="1"/>
</dbReference>
<keyword evidence="12" id="KW-1185">Reference proteome</keyword>
<keyword evidence="5 7" id="KW-0472">Membrane</keyword>
<evidence type="ECO:0000256" key="4">
    <source>
        <dbReference type="ARBA" id="ARBA00022989"/>
    </source>
</evidence>
<dbReference type="InterPro" id="IPR036249">
    <property type="entry name" value="Thioredoxin-like_sf"/>
</dbReference>
<keyword evidence="8" id="KW-0732">Signal</keyword>
<dbReference type="RefSeq" id="WP_145189227.1">
    <property type="nucleotide sequence ID" value="NZ_CP036266.1"/>
</dbReference>
<reference evidence="11 12" key="1">
    <citation type="submission" date="2019-02" db="EMBL/GenBank/DDBJ databases">
        <title>Deep-cultivation of Planctomycetes and their phenomic and genomic characterization uncovers novel biology.</title>
        <authorList>
            <person name="Wiegand S."/>
            <person name="Jogler M."/>
            <person name="Boedeker C."/>
            <person name="Pinto D."/>
            <person name="Vollmers J."/>
            <person name="Rivas-Marin E."/>
            <person name="Kohn T."/>
            <person name="Peeters S.H."/>
            <person name="Heuer A."/>
            <person name="Rast P."/>
            <person name="Oberbeckmann S."/>
            <person name="Bunk B."/>
            <person name="Jeske O."/>
            <person name="Meyerdierks A."/>
            <person name="Storesund J.E."/>
            <person name="Kallscheuer N."/>
            <person name="Luecker S."/>
            <person name="Lage O.M."/>
            <person name="Pohl T."/>
            <person name="Merkel B.J."/>
            <person name="Hornburger P."/>
            <person name="Mueller R.-W."/>
            <person name="Bruemmer F."/>
            <person name="Labrenz M."/>
            <person name="Spormann A.M."/>
            <person name="Op den Camp H."/>
            <person name="Overmann J."/>
            <person name="Amann R."/>
            <person name="Jetten M.S.M."/>
            <person name="Mascher T."/>
            <person name="Medema M.H."/>
            <person name="Devos D.P."/>
            <person name="Kaster A.-K."/>
            <person name="Ovreas L."/>
            <person name="Rohde M."/>
            <person name="Galperin M.Y."/>
            <person name="Jogler C."/>
        </authorList>
    </citation>
    <scope>NUCLEOTIDE SEQUENCE [LARGE SCALE GENOMIC DNA]</scope>
    <source>
        <strain evidence="11 12">HG66A1</strain>
    </source>
</reference>
<protein>
    <submittedName>
        <fullName evidence="11">Thiol:disulfide interchange protein DsbD</fullName>
        <ecNumber evidence="11">1.8.1.8</ecNumber>
    </submittedName>
</protein>
<dbReference type="SUPFAM" id="SSF52833">
    <property type="entry name" value="Thioredoxin-like"/>
    <property type="match status" value="1"/>
</dbReference>
<dbReference type="Pfam" id="PF13899">
    <property type="entry name" value="Thioredoxin_7"/>
    <property type="match status" value="1"/>
</dbReference>
<feature type="compositionally biased region" description="Polar residues" evidence="6">
    <location>
        <begin position="777"/>
        <end position="786"/>
    </location>
</feature>
<dbReference type="EMBL" id="CP036266">
    <property type="protein sequence ID" value="QDT22796.1"/>
    <property type="molecule type" value="Genomic_DNA"/>
</dbReference>
<accession>A0A517PTT7</accession>
<sequence length="786" mass="86312" precursor="true">MKTPRRHTATVACLTILASLFCSSLTLTAQKPSLPDLFGQKQAASGKETKNAKAEISVSLLPQDAKAGETVTLSLTMLIPEGSYTYSTNPTFGGATKFVIEESKGVTAIDQHFNADHPPKTVFEPLFGKEIEKYTKSVIWTRRFKVNKDVKEPSQVQIKGQMLYQVCDAKNCVPSQYAFSATLSGKQESAPLSFTTTPERRNVPDPIELKFALEPAAVNPKQLVDLKITMKLEPEFHTFALDQDKTQAGLPTHIEILKLEGLKSVSQQFKATPDPKEETHGEFSQRTHYNEVVWTRQFERIADAREIGVEGKLTYQICNEGSCRRPMPVEFKLGDLTNAQPVAMSSLEELNSGSAADDDTIIISSEESNRSLSSYLFFAFLGGLILNVMPCVLPVVAIKVMSFVQQAGESRLRIFLLNIFYSLGVLVVFLSLASLAVFAGLGWGGLFQSTKFNVIMACIVYAMGLSMLGVFEIPVPGMVGSAAGGQQKEGLTGAFLTGILATLLATPCSGPFLGPVLAWSVKQTPQITYLVWLVMGLGMASPYIIFSIFPNAIKFLPKPGMWMVRFKEFSGIVLMGAVIFIISFLDESLTIPVLIMLLGITTGLWMIGSLYSHSSPARVKLAVRTAALLLTAGICFFGYNMSQKSTNDLPWVPFNAQELKKLRSENRTVLIDFSADWCLSCKTNEKLALNTPETLEMVSKYNVVPMYADYTDYSPDIKAWLDKFESVSIPLTVIFPANNPNKPIIIRDLYTQSTLLSALKQAVDESPASKSVPKQAMISTENAEAH</sequence>
<keyword evidence="3" id="KW-0201">Cytochrome c-type biogenesis</keyword>
<feature type="transmembrane region" description="Helical" evidence="7">
    <location>
        <begin position="621"/>
        <end position="639"/>
    </location>
</feature>
<feature type="transmembrane region" description="Helical" evidence="7">
    <location>
        <begin position="375"/>
        <end position="398"/>
    </location>
</feature>
<dbReference type="PANTHER" id="PTHR32234:SF3">
    <property type="entry name" value="SUPPRESSION OF COPPER SENSITIVITY PROTEIN"/>
    <property type="match status" value="1"/>
</dbReference>
<feature type="chain" id="PRO_5021866546" evidence="8">
    <location>
        <begin position="30"/>
        <end position="786"/>
    </location>
</feature>
<evidence type="ECO:0000256" key="2">
    <source>
        <dbReference type="ARBA" id="ARBA00022692"/>
    </source>
</evidence>
<dbReference type="CDD" id="cd02953">
    <property type="entry name" value="DsbDgamma"/>
    <property type="match status" value="1"/>
</dbReference>
<evidence type="ECO:0000256" key="5">
    <source>
        <dbReference type="ARBA" id="ARBA00023136"/>
    </source>
</evidence>
<feature type="signal peptide" evidence="8">
    <location>
        <begin position="1"/>
        <end position="29"/>
    </location>
</feature>
<keyword evidence="2 7" id="KW-0812">Transmembrane</keyword>
<feature type="transmembrane region" description="Helical" evidence="7">
    <location>
        <begin position="591"/>
        <end position="609"/>
    </location>
</feature>
<evidence type="ECO:0000256" key="3">
    <source>
        <dbReference type="ARBA" id="ARBA00022748"/>
    </source>
</evidence>
<feature type="transmembrane region" description="Helical" evidence="7">
    <location>
        <begin position="569"/>
        <end position="585"/>
    </location>
</feature>
<evidence type="ECO:0000313" key="12">
    <source>
        <dbReference type="Proteomes" id="UP000320421"/>
    </source>
</evidence>
<evidence type="ECO:0000256" key="8">
    <source>
        <dbReference type="SAM" id="SignalP"/>
    </source>
</evidence>
<dbReference type="InterPro" id="IPR003834">
    <property type="entry name" value="Cyt_c_assmbl_TM_dom"/>
</dbReference>
<name>A0A517PTT7_9PLAN</name>
<evidence type="ECO:0000259" key="9">
    <source>
        <dbReference type="Pfam" id="PF02683"/>
    </source>
</evidence>
<dbReference type="AlphaFoldDB" id="A0A517PTT7"/>
<evidence type="ECO:0000256" key="1">
    <source>
        <dbReference type="ARBA" id="ARBA00004141"/>
    </source>
</evidence>
<evidence type="ECO:0000259" key="10">
    <source>
        <dbReference type="Pfam" id="PF11412"/>
    </source>
</evidence>
<dbReference type="Pfam" id="PF02683">
    <property type="entry name" value="DsbD_TM"/>
    <property type="match status" value="1"/>
</dbReference>
<dbReference type="Proteomes" id="UP000320421">
    <property type="component" value="Chromosome"/>
</dbReference>
<feature type="transmembrane region" description="Helical" evidence="7">
    <location>
        <begin position="419"/>
        <end position="446"/>
    </location>
</feature>
<dbReference type="OrthoDB" id="9811036at2"/>
<keyword evidence="11" id="KW-0560">Oxidoreductase</keyword>
<dbReference type="GO" id="GO:0045454">
    <property type="term" value="P:cell redox homeostasis"/>
    <property type="evidence" value="ECO:0007669"/>
    <property type="project" value="TreeGrafter"/>
</dbReference>
<comment type="subcellular location">
    <subcellularLocation>
        <location evidence="1">Membrane</location>
        <topology evidence="1">Multi-pass membrane protein</topology>
    </subcellularLocation>
</comment>
<keyword evidence="4 7" id="KW-1133">Transmembrane helix</keyword>
<dbReference type="Gene3D" id="3.40.30.10">
    <property type="entry name" value="Glutaredoxin"/>
    <property type="match status" value="1"/>
</dbReference>
<feature type="domain" description="Thiol:disulfide interchange protein DsbD N-terminal" evidence="10">
    <location>
        <begin position="60"/>
        <end position="182"/>
    </location>
</feature>
<dbReference type="InterPro" id="IPR028250">
    <property type="entry name" value="DsbDN"/>
</dbReference>
<dbReference type="PANTHER" id="PTHR32234">
    <property type="entry name" value="THIOL:DISULFIDE INTERCHANGE PROTEIN DSBD"/>
    <property type="match status" value="1"/>
</dbReference>
<dbReference type="GO" id="GO:0047134">
    <property type="term" value="F:protein-disulfide reductase [NAD(P)H] activity"/>
    <property type="evidence" value="ECO:0007669"/>
    <property type="project" value="UniProtKB-EC"/>
</dbReference>
<dbReference type="GO" id="GO:0017004">
    <property type="term" value="P:cytochrome complex assembly"/>
    <property type="evidence" value="ECO:0007669"/>
    <property type="project" value="UniProtKB-KW"/>
</dbReference>
<organism evidence="11 12">
    <name type="scientific">Gimesia chilikensis</name>
    <dbReference type="NCBI Taxonomy" id="2605989"/>
    <lineage>
        <taxon>Bacteria</taxon>
        <taxon>Pseudomonadati</taxon>
        <taxon>Planctomycetota</taxon>
        <taxon>Planctomycetia</taxon>
        <taxon>Planctomycetales</taxon>
        <taxon>Planctomycetaceae</taxon>
        <taxon>Gimesia</taxon>
    </lineage>
</organism>
<feature type="transmembrane region" description="Helical" evidence="7">
    <location>
        <begin position="529"/>
        <end position="549"/>
    </location>
</feature>
<dbReference type="GO" id="GO:0016020">
    <property type="term" value="C:membrane"/>
    <property type="evidence" value="ECO:0007669"/>
    <property type="project" value="UniProtKB-SubCell"/>
</dbReference>
<feature type="transmembrane region" description="Helical" evidence="7">
    <location>
        <begin position="452"/>
        <end position="473"/>
    </location>
</feature>
<evidence type="ECO:0000313" key="11">
    <source>
        <dbReference type="EMBL" id="QDT22796.1"/>
    </source>
</evidence>
<proteinExistence type="predicted"/>
<feature type="transmembrane region" description="Helical" evidence="7">
    <location>
        <begin position="494"/>
        <end position="517"/>
    </location>
</feature>
<dbReference type="EC" id="1.8.1.8" evidence="11"/>
<evidence type="ECO:0000256" key="6">
    <source>
        <dbReference type="SAM" id="MobiDB-lite"/>
    </source>
</evidence>
<feature type="region of interest" description="Disordered" evidence="6">
    <location>
        <begin position="767"/>
        <end position="786"/>
    </location>
</feature>